<evidence type="ECO:0000256" key="13">
    <source>
        <dbReference type="ARBA" id="ARBA00032235"/>
    </source>
</evidence>
<dbReference type="EC" id="5.6.2.1" evidence="3"/>
<evidence type="ECO:0000256" key="12">
    <source>
        <dbReference type="ARBA" id="ARBA00031985"/>
    </source>
</evidence>
<keyword evidence="6" id="KW-0863">Zinc-finger</keyword>
<dbReference type="Gene3D" id="3.40.50.140">
    <property type="match status" value="1"/>
</dbReference>
<keyword evidence="7" id="KW-0862">Zinc</keyword>
<keyword evidence="8" id="KW-0799">Topoisomerase</keyword>
<evidence type="ECO:0000259" key="16">
    <source>
        <dbReference type="PROSITE" id="PS52039"/>
    </source>
</evidence>
<dbReference type="GO" id="GO:0003917">
    <property type="term" value="F:DNA topoisomerase type I (single strand cut, ATP-independent) activity"/>
    <property type="evidence" value="ECO:0007669"/>
    <property type="project" value="UniProtKB-EC"/>
</dbReference>
<dbReference type="EMBL" id="LT599585">
    <property type="protein sequence ID" value="SBW85378.1"/>
    <property type="molecule type" value="Genomic_DNA"/>
</dbReference>
<sequence length="861" mass="95288">MGKTLIITEKSTVAVTIAKAIGGFSKVENWLESDDAILAPAAGHLVEIHSEEMAKAGRDISNLPVIPDQFELRVIEEKKKFFQVLDRLMRRPDVIAIANACDAGREGELIFRLIYKRAGCTKPMLRLWMTSTTDEAIQSAYAGMRPGSDYDNLAEAAEIRSEGDYIVGINASRGITRLYERQTAKAETFPLGRVQTPTLSLVCALELSILTFRPVPYWEVHATFGVSAGNYVGKWQAPRSVDGTREEKDIHPHRILNRAIADGIIAKCSGSVPTSVEEEVKPAQKGAGKLYDLTGLQREANRKLGFSAAYTLELAQKLYLDLGLTTYPRTDSAYLPDDFVGEAKKLMGTFGGTQYEEHAQRVLDSGWVKPNKKIFDSKKVSDHYAIVPTGKRAGELTEDLQTIYDMIVRRFLAVFHPPAEYSVTVRLTTVENEVFRTTGRVLVSPGWMQVYGPGAADGDDSDDRDAEAEDKKELVPYVKGESISAVGVDLKMLKTKPPQRYTEDTLLGAMETAGRLIDDEEQREAMKDRGLGTPVTRSAMIESLLAAKDGSNRKKDPYMLRDKKYLAPSSKGMTVYRFLLDNNIHALTSPILTGEWEQKLRLMEKGQYSRGTFKHELSELTSQILETIKEKYAGITVKVLKAPCPKCGRALEIQAKTFACAEKCGFSIWREIAKRTLKVSEAETLLTEKMVLGLKGFVSSTSGKKFETGLRLMDEGKLEFYSDPTANTKDSKGNVVTCPKCQGPMRRIKTDTGHFWGCSDRDVCKHSMNDRNGDPVERPKAHECPECGKPMYLRNADKSPFWGCSGFVKGGTGCNNTLKDNNGTPVPKSSTHPAPTPAPTSLVQQPEQATKPQLADSEVFL</sequence>
<dbReference type="SUPFAM" id="SSF56712">
    <property type="entry name" value="Prokaryotic type I DNA topoisomerase"/>
    <property type="match status" value="1"/>
</dbReference>
<protein>
    <recommendedName>
        <fullName evidence="3">DNA topoisomerase</fullName>
        <ecNumber evidence="3">5.6.2.1</ecNumber>
    </recommendedName>
    <alternativeName>
        <fullName evidence="14">Omega-protein</fullName>
    </alternativeName>
    <alternativeName>
        <fullName evidence="13">Relaxing enzyme</fullName>
    </alternativeName>
    <alternativeName>
        <fullName evidence="11">Swivelase</fullName>
    </alternativeName>
    <alternativeName>
        <fullName evidence="12">Untwisting enzyme</fullName>
    </alternativeName>
</protein>
<evidence type="ECO:0000256" key="4">
    <source>
        <dbReference type="ARBA" id="ARBA00022723"/>
    </source>
</evidence>
<dbReference type="Proteomes" id="UP000245431">
    <property type="component" value="Plasmid PVE_plasmid"/>
</dbReference>
<dbReference type="InterPro" id="IPR034144">
    <property type="entry name" value="TOPRIM_TopoIII"/>
</dbReference>
<proteinExistence type="inferred from homology"/>
<dbReference type="InterPro" id="IPR013498">
    <property type="entry name" value="Topo_IA_Znf"/>
</dbReference>
<evidence type="ECO:0000313" key="17">
    <source>
        <dbReference type="EMBL" id="SBW85378.1"/>
    </source>
</evidence>
<dbReference type="InterPro" id="IPR013497">
    <property type="entry name" value="Topo_IA_cen"/>
</dbReference>
<dbReference type="PANTHER" id="PTHR11390">
    <property type="entry name" value="PROKARYOTIC DNA TOPOISOMERASE"/>
    <property type="match status" value="1"/>
</dbReference>
<dbReference type="PROSITE" id="PS00396">
    <property type="entry name" value="TOPO_IA_1"/>
    <property type="match status" value="1"/>
</dbReference>
<evidence type="ECO:0000256" key="14">
    <source>
        <dbReference type="ARBA" id="ARBA00032877"/>
    </source>
</evidence>
<dbReference type="Gene3D" id="1.10.290.10">
    <property type="entry name" value="Topoisomerase I, domain 4"/>
    <property type="match status" value="1"/>
</dbReference>
<evidence type="ECO:0000256" key="6">
    <source>
        <dbReference type="ARBA" id="ARBA00022771"/>
    </source>
</evidence>
<evidence type="ECO:0000256" key="5">
    <source>
        <dbReference type="ARBA" id="ARBA00022737"/>
    </source>
</evidence>
<feature type="domain" description="Topo IA-type catalytic" evidence="16">
    <location>
        <begin position="150"/>
        <end position="625"/>
    </location>
</feature>
<dbReference type="InterPro" id="IPR023406">
    <property type="entry name" value="Topo_IA_AS"/>
</dbReference>
<dbReference type="Pfam" id="PF01396">
    <property type="entry name" value="Zn_ribbon_Top1"/>
    <property type="match status" value="2"/>
</dbReference>
<dbReference type="GO" id="GO:0008270">
    <property type="term" value="F:zinc ion binding"/>
    <property type="evidence" value="ECO:0007669"/>
    <property type="project" value="UniProtKB-KW"/>
</dbReference>
<accession>A0A1D3KAP5</accession>
<name>A0A1D3KAP5_PSEVE</name>
<dbReference type="InterPro" id="IPR000380">
    <property type="entry name" value="Topo_IA"/>
</dbReference>
<keyword evidence="9" id="KW-0238">DNA-binding</keyword>
<organism evidence="17 18">
    <name type="scientific">Pseudomonas veronii 1YdBTEX2</name>
    <dbReference type="NCBI Taxonomy" id="1295141"/>
    <lineage>
        <taxon>Bacteria</taxon>
        <taxon>Pseudomonadati</taxon>
        <taxon>Pseudomonadota</taxon>
        <taxon>Gammaproteobacteria</taxon>
        <taxon>Pseudomonadales</taxon>
        <taxon>Pseudomonadaceae</taxon>
        <taxon>Pseudomonas</taxon>
    </lineage>
</organism>
<keyword evidence="4" id="KW-0479">Metal-binding</keyword>
<evidence type="ECO:0000313" key="18">
    <source>
        <dbReference type="Proteomes" id="UP000245431"/>
    </source>
</evidence>
<evidence type="ECO:0000256" key="15">
    <source>
        <dbReference type="SAM" id="MobiDB-lite"/>
    </source>
</evidence>
<dbReference type="PROSITE" id="PS52039">
    <property type="entry name" value="TOPO_IA_2"/>
    <property type="match status" value="1"/>
</dbReference>
<evidence type="ECO:0000256" key="8">
    <source>
        <dbReference type="ARBA" id="ARBA00023029"/>
    </source>
</evidence>
<dbReference type="InterPro" id="IPR025589">
    <property type="entry name" value="Toprim_C_rpt"/>
</dbReference>
<dbReference type="InterPro" id="IPR023405">
    <property type="entry name" value="Topo_IA_core_domain"/>
</dbReference>
<dbReference type="Pfam" id="PF13342">
    <property type="entry name" value="Toprim_Crpt"/>
    <property type="match status" value="1"/>
</dbReference>
<dbReference type="Gene3D" id="1.10.460.10">
    <property type="entry name" value="Topoisomerase I, domain 2"/>
    <property type="match status" value="1"/>
</dbReference>
<dbReference type="CDD" id="cd03362">
    <property type="entry name" value="TOPRIM_TopoIA_TopoIII"/>
    <property type="match status" value="1"/>
</dbReference>
<keyword evidence="17" id="KW-0614">Plasmid</keyword>
<dbReference type="GO" id="GO:0003677">
    <property type="term" value="F:DNA binding"/>
    <property type="evidence" value="ECO:0007669"/>
    <property type="project" value="UniProtKB-KW"/>
</dbReference>
<evidence type="ECO:0000256" key="1">
    <source>
        <dbReference type="ARBA" id="ARBA00000213"/>
    </source>
</evidence>
<evidence type="ECO:0000256" key="7">
    <source>
        <dbReference type="ARBA" id="ARBA00022833"/>
    </source>
</evidence>
<evidence type="ECO:0000256" key="3">
    <source>
        <dbReference type="ARBA" id="ARBA00012891"/>
    </source>
</evidence>
<dbReference type="SMART" id="SM00437">
    <property type="entry name" value="TOP1Ac"/>
    <property type="match status" value="1"/>
</dbReference>
<dbReference type="SMART" id="SM00436">
    <property type="entry name" value="TOP1Bc"/>
    <property type="match status" value="1"/>
</dbReference>
<keyword evidence="5" id="KW-0677">Repeat</keyword>
<dbReference type="GO" id="GO:0006265">
    <property type="term" value="P:DNA topological change"/>
    <property type="evidence" value="ECO:0007669"/>
    <property type="project" value="InterPro"/>
</dbReference>
<comment type="catalytic activity">
    <reaction evidence="1">
        <text>ATP-independent breakage of single-stranded DNA, followed by passage and rejoining.</text>
        <dbReference type="EC" id="5.6.2.1"/>
    </reaction>
</comment>
<feature type="compositionally biased region" description="Polar residues" evidence="15">
    <location>
        <begin position="842"/>
        <end position="851"/>
    </location>
</feature>
<evidence type="ECO:0000256" key="2">
    <source>
        <dbReference type="ARBA" id="ARBA00009446"/>
    </source>
</evidence>
<evidence type="ECO:0000256" key="11">
    <source>
        <dbReference type="ARBA" id="ARBA00030003"/>
    </source>
</evidence>
<dbReference type="Pfam" id="PF01131">
    <property type="entry name" value="Topoisom_bac"/>
    <property type="match status" value="1"/>
</dbReference>
<gene>
    <name evidence="17" type="ORF">PVE_P0340</name>
</gene>
<dbReference type="PANTHER" id="PTHR11390:SF21">
    <property type="entry name" value="DNA TOPOISOMERASE 3-ALPHA"/>
    <property type="match status" value="1"/>
</dbReference>
<dbReference type="InterPro" id="IPR013824">
    <property type="entry name" value="Topo_IA_cen_sub1"/>
</dbReference>
<dbReference type="Gene3D" id="2.70.20.10">
    <property type="entry name" value="Topoisomerase I, domain 3"/>
    <property type="match status" value="1"/>
</dbReference>
<dbReference type="AlphaFoldDB" id="A0A1D3KAP5"/>
<evidence type="ECO:0000256" key="9">
    <source>
        <dbReference type="ARBA" id="ARBA00023125"/>
    </source>
</evidence>
<dbReference type="Gene3D" id="3.30.65.10">
    <property type="entry name" value="Bacterial Topoisomerase I, domain 1"/>
    <property type="match status" value="1"/>
</dbReference>
<dbReference type="InterPro" id="IPR003602">
    <property type="entry name" value="Topo_IA_DNA-bd_dom"/>
</dbReference>
<keyword evidence="10" id="KW-0413">Isomerase</keyword>
<dbReference type="CDD" id="cd00186">
    <property type="entry name" value="TOP1Ac"/>
    <property type="match status" value="1"/>
</dbReference>
<comment type="similarity">
    <text evidence="2">Belongs to the type IA topoisomerase family.</text>
</comment>
<evidence type="ECO:0000256" key="10">
    <source>
        <dbReference type="ARBA" id="ARBA00023235"/>
    </source>
</evidence>
<dbReference type="PRINTS" id="PR00417">
    <property type="entry name" value="PRTPISMRASEI"/>
</dbReference>
<dbReference type="InterPro" id="IPR013826">
    <property type="entry name" value="Topo_IA_cen_sub3"/>
</dbReference>
<dbReference type="InterPro" id="IPR013825">
    <property type="entry name" value="Topo_IA_cen_sub2"/>
</dbReference>
<dbReference type="GO" id="GO:0043597">
    <property type="term" value="C:cytoplasmic replication fork"/>
    <property type="evidence" value="ECO:0007669"/>
    <property type="project" value="TreeGrafter"/>
</dbReference>
<dbReference type="GO" id="GO:0006281">
    <property type="term" value="P:DNA repair"/>
    <property type="evidence" value="ECO:0007669"/>
    <property type="project" value="TreeGrafter"/>
</dbReference>
<reference evidence="18" key="1">
    <citation type="submission" date="2016-07" db="EMBL/GenBank/DDBJ databases">
        <authorList>
            <person name="Florea S."/>
            <person name="Webb J.S."/>
            <person name="Jaromczyk J."/>
            <person name="Schardl C.L."/>
        </authorList>
    </citation>
    <scope>NUCLEOTIDE SEQUENCE [LARGE SCALE GENOMIC DNA]</scope>
    <source>
        <strain evidence="18">1YdBTEX2</strain>
        <plasmid evidence="18">Plasmid pve_Plasmid</plasmid>
    </source>
</reference>
<geneLocation type="plasmid" evidence="18">
    <name>pve_Plasmid</name>
</geneLocation>
<feature type="region of interest" description="Disordered" evidence="15">
    <location>
        <begin position="818"/>
        <end position="861"/>
    </location>
</feature>
<dbReference type="GO" id="GO:0006310">
    <property type="term" value="P:DNA recombination"/>
    <property type="evidence" value="ECO:0007669"/>
    <property type="project" value="TreeGrafter"/>
</dbReference>
<dbReference type="InterPro" id="IPR003601">
    <property type="entry name" value="Topo_IA_2"/>
</dbReference>